<dbReference type="SMART" id="SM00028">
    <property type="entry name" value="TPR"/>
    <property type="match status" value="8"/>
</dbReference>
<feature type="repeat" description="TPR" evidence="3">
    <location>
        <begin position="825"/>
        <end position="858"/>
    </location>
</feature>
<dbReference type="PANTHER" id="PTHR16305:SF28">
    <property type="entry name" value="GUANYLATE CYCLASE DOMAIN-CONTAINING PROTEIN"/>
    <property type="match status" value="1"/>
</dbReference>
<dbReference type="Pfam" id="PF13424">
    <property type="entry name" value="TPR_12"/>
    <property type="match status" value="1"/>
</dbReference>
<dbReference type="PROSITE" id="PS50011">
    <property type="entry name" value="PROTEIN_KINASE_DOM"/>
    <property type="match status" value="1"/>
</dbReference>
<dbReference type="Pfam" id="PF00069">
    <property type="entry name" value="Pkinase"/>
    <property type="match status" value="1"/>
</dbReference>
<evidence type="ECO:0000256" key="3">
    <source>
        <dbReference type="PROSITE-ProRule" id="PRU00339"/>
    </source>
</evidence>
<dbReference type="PROSITE" id="PS50005">
    <property type="entry name" value="TPR"/>
    <property type="match status" value="2"/>
</dbReference>
<evidence type="ECO:0000256" key="2">
    <source>
        <dbReference type="ARBA" id="ARBA00022840"/>
    </source>
</evidence>
<organism evidence="6 7">
    <name type="scientific">candidate division CSSED10-310 bacterium</name>
    <dbReference type="NCBI Taxonomy" id="2855610"/>
    <lineage>
        <taxon>Bacteria</taxon>
        <taxon>Bacteria division CSSED10-310</taxon>
    </lineage>
</organism>
<accession>A0ABV6YZC2</accession>
<dbReference type="SUPFAM" id="SSF52540">
    <property type="entry name" value="P-loop containing nucleoside triphosphate hydrolases"/>
    <property type="match status" value="1"/>
</dbReference>
<keyword evidence="2 4" id="KW-0067">ATP-binding</keyword>
<dbReference type="PANTHER" id="PTHR16305">
    <property type="entry name" value="TESTICULAR SOLUBLE ADENYLYL CYCLASE"/>
    <property type="match status" value="1"/>
</dbReference>
<dbReference type="EMBL" id="JBHPBY010000198">
    <property type="protein sequence ID" value="MFC1851534.1"/>
    <property type="molecule type" value="Genomic_DNA"/>
</dbReference>
<dbReference type="InterPro" id="IPR017441">
    <property type="entry name" value="Protein_kinase_ATP_BS"/>
</dbReference>
<keyword evidence="1 4" id="KW-0547">Nucleotide-binding</keyword>
<dbReference type="Gene3D" id="1.25.40.10">
    <property type="entry name" value="Tetratricopeptide repeat domain"/>
    <property type="match status" value="2"/>
</dbReference>
<gene>
    <name evidence="6" type="ORF">ACFL27_15165</name>
</gene>
<keyword evidence="3" id="KW-0802">TPR repeat</keyword>
<dbReference type="Gene3D" id="3.40.50.300">
    <property type="entry name" value="P-loop containing nucleotide triphosphate hydrolases"/>
    <property type="match status" value="1"/>
</dbReference>
<dbReference type="Gene3D" id="3.30.200.20">
    <property type="entry name" value="Phosphorylase Kinase, domain 1"/>
    <property type="match status" value="1"/>
</dbReference>
<feature type="domain" description="Protein kinase" evidence="5">
    <location>
        <begin position="14"/>
        <end position="280"/>
    </location>
</feature>
<dbReference type="InterPro" id="IPR019734">
    <property type="entry name" value="TPR_rpt"/>
</dbReference>
<evidence type="ECO:0000259" key="5">
    <source>
        <dbReference type="PROSITE" id="PS50011"/>
    </source>
</evidence>
<dbReference type="CDD" id="cd14014">
    <property type="entry name" value="STKc_PknB_like"/>
    <property type="match status" value="1"/>
</dbReference>
<feature type="binding site" evidence="4">
    <location>
        <position position="43"/>
    </location>
    <ligand>
        <name>ATP</name>
        <dbReference type="ChEBI" id="CHEBI:30616"/>
    </ligand>
</feature>
<sequence length="1299" mass="147757">MPEVKIGQIFGNRYKITVQIGAGGMGTVYRALDLQSQREVAVKVLNYQGALGEGEVRFRREFRAISRCDHPHVVSVLDFGAQDRTMYLVMEYIEGQDLREHLIDKMLVNGVQSFDLGKYIDIFTQVLDAVDFIHSQKIIHRDIKPENILIDTANNAKIMDFGLSRVIDVTSFITQTGEVMGTAAYISPEQGSGSTVDYRSDIYTLGVVMYEAATGTLPFSATNPIALVFQHIQDIPQSPRISNPHLPAKLEKLILKMLQKEPLDRYQRAGEIIADLKGTLEEASTTGVIRESSTRLAVLSSFVKRPDFLFDPTFVDRREELSQINEIIIDIKNGRGGTLLIEGDAGIGKTSLVTKAFHSMKRFTKKESVFLVRGQCIENETTPYKPFIECLRTLLYKSGVLSPESPLNNFEDWGYEFMKLVPEVGEIFSLKKEDAGYDEARTEPDHEKVKHLLYQSVSQYIKLISRMKPVILFIDNLQWVDAASLELFRYLIPETPKFPLLLIGAYRPYEVLQGFHDFFSKKQKLTGSFSARKILLSPLPLKEVTRMVKSMLGSQDLPAPGFVEKISKISNGNPYFIEEILHSCLEEGKIYREDGNWHIEQDSVTMLSLPSTIRELVIRRLQRLTPAQHQLLEYAAVLGSSFELKILQGLMSLPDSTVLDLVDDLVRNGLLVELDSEPEEFYAFQHILTRDILYKKIQRRKKILLHGTIADQLEAQYHDRLESKLNLLANHYLLSKNKTKALKYALLAAEKAETLFAHDTAMTFFNKALKLIEEEGEIFKDFSEQKIFRKLARILILKGEHKEALSYIKEALSLSEDLEDFREMVQLLILKGAIYYRISDYVKALEFWENALILAQKMNDEDTRAHVLDNISMVCLNLGQYDEAEEYINESLSINQIGQNLEGQAQNLHHLGIIHETRGKFDDALLCYGNSLDIMKEIENQIGVTDGYNAIGSIYTSKGHFLKAESYHAKAVSLAESLGVRNLTCRTMINWGVDLFYLADYSHALELISKGYSIACEIDEVILQIIARGNMSHVYQHLMVSGKARAMAYETLDLIKKSGNRNLEAWIYCILGTVALKQADYEEALRLADMSNEIAQSLGDKKNQLYVTILLMNINYELFNDDQAFAFAQEALQLSTETGNSFSLIVVNLCLCNLFLRKNQLSEAQKFFNEVEHVYPVVQAREYDWRILQTKARVLVCQEKPEAAIEQLIQATEIIDAIIKKISDQQMRKDYYASKERLGFYAFLIALLIEHSREEEAVRYLLAAASDDLKAMLYHEKSKTWQKDIITGIITLEKSGGTI</sequence>
<evidence type="ECO:0000313" key="7">
    <source>
        <dbReference type="Proteomes" id="UP001594351"/>
    </source>
</evidence>
<keyword evidence="7" id="KW-1185">Reference proteome</keyword>
<protein>
    <submittedName>
        <fullName evidence="6">Protein kinase</fullName>
    </submittedName>
</protein>
<keyword evidence="6" id="KW-0808">Transferase</keyword>
<dbReference type="Pfam" id="PF13176">
    <property type="entry name" value="TPR_7"/>
    <property type="match status" value="1"/>
</dbReference>
<proteinExistence type="predicted"/>
<dbReference type="InterPro" id="IPR000719">
    <property type="entry name" value="Prot_kinase_dom"/>
</dbReference>
<dbReference type="GO" id="GO:0016301">
    <property type="term" value="F:kinase activity"/>
    <property type="evidence" value="ECO:0007669"/>
    <property type="project" value="UniProtKB-KW"/>
</dbReference>
<keyword evidence="6" id="KW-0418">Kinase</keyword>
<dbReference type="InterPro" id="IPR011990">
    <property type="entry name" value="TPR-like_helical_dom_sf"/>
</dbReference>
<dbReference type="Proteomes" id="UP001594351">
    <property type="component" value="Unassembled WGS sequence"/>
</dbReference>
<reference evidence="6 7" key="1">
    <citation type="submission" date="2024-09" db="EMBL/GenBank/DDBJ databases">
        <title>Laminarin stimulates single cell rates of sulfate reduction while oxygen inhibits transcriptomic activity in coastal marine sediment.</title>
        <authorList>
            <person name="Lindsay M."/>
            <person name="Orcutt B."/>
            <person name="Emerson D."/>
            <person name="Stepanauskas R."/>
            <person name="D'Angelo T."/>
        </authorList>
    </citation>
    <scope>NUCLEOTIDE SEQUENCE [LARGE SCALE GENOMIC DNA]</scope>
    <source>
        <strain evidence="6">SAG AM-311-K15</strain>
    </source>
</reference>
<dbReference type="Pfam" id="PF13191">
    <property type="entry name" value="AAA_16"/>
    <property type="match status" value="1"/>
</dbReference>
<dbReference type="Gene3D" id="1.10.510.10">
    <property type="entry name" value="Transferase(Phosphotransferase) domain 1"/>
    <property type="match status" value="1"/>
</dbReference>
<evidence type="ECO:0000313" key="6">
    <source>
        <dbReference type="EMBL" id="MFC1851534.1"/>
    </source>
</evidence>
<evidence type="ECO:0000256" key="1">
    <source>
        <dbReference type="ARBA" id="ARBA00022741"/>
    </source>
</evidence>
<dbReference type="InterPro" id="IPR027417">
    <property type="entry name" value="P-loop_NTPase"/>
</dbReference>
<dbReference type="InterPro" id="IPR011009">
    <property type="entry name" value="Kinase-like_dom_sf"/>
</dbReference>
<dbReference type="InterPro" id="IPR008271">
    <property type="entry name" value="Ser/Thr_kinase_AS"/>
</dbReference>
<comment type="caution">
    <text evidence="6">The sequence shown here is derived from an EMBL/GenBank/DDBJ whole genome shotgun (WGS) entry which is preliminary data.</text>
</comment>
<dbReference type="SUPFAM" id="SSF56112">
    <property type="entry name" value="Protein kinase-like (PK-like)"/>
    <property type="match status" value="1"/>
</dbReference>
<name>A0ABV6YZC2_UNCC1</name>
<dbReference type="InterPro" id="IPR041664">
    <property type="entry name" value="AAA_16"/>
</dbReference>
<dbReference type="PROSITE" id="PS00107">
    <property type="entry name" value="PROTEIN_KINASE_ATP"/>
    <property type="match status" value="1"/>
</dbReference>
<dbReference type="Pfam" id="PF13181">
    <property type="entry name" value="TPR_8"/>
    <property type="match status" value="1"/>
</dbReference>
<dbReference type="SUPFAM" id="SSF48452">
    <property type="entry name" value="TPR-like"/>
    <property type="match status" value="3"/>
</dbReference>
<feature type="repeat" description="TPR" evidence="3">
    <location>
        <begin position="785"/>
        <end position="818"/>
    </location>
</feature>
<dbReference type="PROSITE" id="PS00108">
    <property type="entry name" value="PROTEIN_KINASE_ST"/>
    <property type="match status" value="1"/>
</dbReference>
<evidence type="ECO:0000256" key="4">
    <source>
        <dbReference type="PROSITE-ProRule" id="PRU10141"/>
    </source>
</evidence>
<dbReference type="SMART" id="SM00220">
    <property type="entry name" value="S_TKc"/>
    <property type="match status" value="1"/>
</dbReference>